<keyword evidence="3" id="KW-1185">Reference proteome</keyword>
<gene>
    <name evidence="2" type="ORF">TTHERM_00700890</name>
</gene>
<name>Q22LR0_TETTS</name>
<reference evidence="3" key="1">
    <citation type="journal article" date="2006" name="PLoS Biol.">
        <title>Macronuclear genome sequence of the ciliate Tetrahymena thermophila, a model eukaryote.</title>
        <authorList>
            <person name="Eisen J.A."/>
            <person name="Coyne R.S."/>
            <person name="Wu M."/>
            <person name="Wu D."/>
            <person name="Thiagarajan M."/>
            <person name="Wortman J.R."/>
            <person name="Badger J.H."/>
            <person name="Ren Q."/>
            <person name="Amedeo P."/>
            <person name="Jones K.M."/>
            <person name="Tallon L.J."/>
            <person name="Delcher A.L."/>
            <person name="Salzberg S.L."/>
            <person name="Silva J.C."/>
            <person name="Haas B.J."/>
            <person name="Majoros W.H."/>
            <person name="Farzad M."/>
            <person name="Carlton J.M."/>
            <person name="Smith R.K. Jr."/>
            <person name="Garg J."/>
            <person name="Pearlman R.E."/>
            <person name="Karrer K.M."/>
            <person name="Sun L."/>
            <person name="Manning G."/>
            <person name="Elde N.C."/>
            <person name="Turkewitz A.P."/>
            <person name="Asai D.J."/>
            <person name="Wilkes D.E."/>
            <person name="Wang Y."/>
            <person name="Cai H."/>
            <person name="Collins K."/>
            <person name="Stewart B.A."/>
            <person name="Lee S.R."/>
            <person name="Wilamowska K."/>
            <person name="Weinberg Z."/>
            <person name="Ruzzo W.L."/>
            <person name="Wloga D."/>
            <person name="Gaertig J."/>
            <person name="Frankel J."/>
            <person name="Tsao C.-C."/>
            <person name="Gorovsky M.A."/>
            <person name="Keeling P.J."/>
            <person name="Waller R.F."/>
            <person name="Patron N.J."/>
            <person name="Cherry J.M."/>
            <person name="Stover N.A."/>
            <person name="Krieger C.J."/>
            <person name="del Toro C."/>
            <person name="Ryder H.F."/>
            <person name="Williamson S.C."/>
            <person name="Barbeau R.A."/>
            <person name="Hamilton E.P."/>
            <person name="Orias E."/>
        </authorList>
    </citation>
    <scope>NUCLEOTIDE SEQUENCE [LARGE SCALE GENOMIC DNA]</scope>
    <source>
        <strain evidence="3">SB210</strain>
    </source>
</reference>
<feature type="domain" description="Rab-GAP TBC" evidence="1">
    <location>
        <begin position="183"/>
        <end position="363"/>
    </location>
</feature>
<dbReference type="Gene3D" id="1.10.472.80">
    <property type="entry name" value="Ypt/Rab-GAP domain of gyp1p, domain 3"/>
    <property type="match status" value="1"/>
</dbReference>
<evidence type="ECO:0000259" key="1">
    <source>
        <dbReference type="PROSITE" id="PS50086"/>
    </source>
</evidence>
<proteinExistence type="predicted"/>
<sequence length="666" mass="79140">MKFVESSNSNNNNVSTTLTDIENTYSEQQKELEVEEYTSNLKSFSKIQKIQDIIPFILSAYLASQFKKYLFFRKNLKLFVKYCFKYNQILLKQSLQDKLNSEILLQKSLDQILDEYSQKSCCISQELICIVKHYLLQNNQFQTIQIRKQGYLLLSGALCMMNENPNYYEQLQMHPSSFKYTQRAKQMIREQIISLETKTNSDDLSKINENSQNSSQQNSPETLLVDCLSDLNEVQSFYSFYEKITSAYLVRNPYIQLTKCQLFILKELYKLNYSENEAFWIFVQIIETILPIDYFSTLGIGLLCHFQTSLNISKYLYPKFYQQINVTSIDINALIITSLSTLYSNILSGGILYLAWDYIFAFGSKALFQILLVLFQYLSEQFSKVDCSIQETKDVENYFKELQDLEDFQRRMNQVEIDDQLLNIINNVYKYEYEQLTKKFEVLYDNNQQTSISSTEKEDCNFINFKEIDQQLKQENYEVLILKQKEDIKIQTYSHFKLSDEEISRLLIKQQQEQGRAQTANYNDILYRFQFEIEKEDNYLYLKKNNCSSFLKNNIQQIQDDLLISRQKSLSPLLEIKNSKQLDQIYENEFSNLDLFEHYKEDQNSNLLYKLICEHSDSIYKKRKQTKIKKLYSISEYLFDDLLVNKHFFNFLYSQNVESSSIKNFI</sequence>
<dbReference type="HOGENOM" id="CLU_519282_0_0_1"/>
<dbReference type="AlphaFoldDB" id="Q22LR0"/>
<dbReference type="KEGG" id="tet:TTHERM_00700890"/>
<dbReference type="InterPro" id="IPR000195">
    <property type="entry name" value="Rab-GAP-TBC_dom"/>
</dbReference>
<organism evidence="2 3">
    <name type="scientific">Tetrahymena thermophila (strain SB210)</name>
    <dbReference type="NCBI Taxonomy" id="312017"/>
    <lineage>
        <taxon>Eukaryota</taxon>
        <taxon>Sar</taxon>
        <taxon>Alveolata</taxon>
        <taxon>Ciliophora</taxon>
        <taxon>Intramacronucleata</taxon>
        <taxon>Oligohymenophorea</taxon>
        <taxon>Hymenostomatida</taxon>
        <taxon>Tetrahymenina</taxon>
        <taxon>Tetrahymenidae</taxon>
        <taxon>Tetrahymena</taxon>
    </lineage>
</organism>
<protein>
    <submittedName>
        <fullName evidence="2">Rab-GTPase-TBC domain protein</fullName>
    </submittedName>
</protein>
<dbReference type="SMART" id="SM00164">
    <property type="entry name" value="TBC"/>
    <property type="match status" value="1"/>
</dbReference>
<dbReference type="Proteomes" id="UP000009168">
    <property type="component" value="Unassembled WGS sequence"/>
</dbReference>
<dbReference type="InParanoid" id="Q22LR0"/>
<evidence type="ECO:0000313" key="3">
    <source>
        <dbReference type="Proteomes" id="UP000009168"/>
    </source>
</evidence>
<dbReference type="GeneID" id="7836698"/>
<evidence type="ECO:0000313" key="2">
    <source>
        <dbReference type="EMBL" id="EAR86206.2"/>
    </source>
</evidence>
<dbReference type="SUPFAM" id="SSF47923">
    <property type="entry name" value="Ypt/Rab-GAP domain of gyp1p"/>
    <property type="match status" value="1"/>
</dbReference>
<dbReference type="OrthoDB" id="17687at2759"/>
<dbReference type="EMBL" id="GG662861">
    <property type="protein sequence ID" value="EAR86206.2"/>
    <property type="molecule type" value="Genomic_DNA"/>
</dbReference>
<dbReference type="Pfam" id="PF00566">
    <property type="entry name" value="RabGAP-TBC"/>
    <property type="match status" value="1"/>
</dbReference>
<dbReference type="RefSeq" id="XP_976801.2">
    <property type="nucleotide sequence ID" value="XM_971708.3"/>
</dbReference>
<accession>Q22LR0</accession>
<dbReference type="InterPro" id="IPR035969">
    <property type="entry name" value="Rab-GAP_TBC_sf"/>
</dbReference>
<dbReference type="PROSITE" id="PS50086">
    <property type="entry name" value="TBC_RABGAP"/>
    <property type="match status" value="1"/>
</dbReference>
<dbReference type="STRING" id="312017.Q22LR0"/>